<dbReference type="OrthoDB" id="2390155at2"/>
<reference evidence="2 3" key="1">
    <citation type="submission" date="2016-10" db="EMBL/GenBank/DDBJ databases">
        <authorList>
            <person name="de Groot N.N."/>
        </authorList>
    </citation>
    <scope>NUCLEOTIDE SEQUENCE [LARGE SCALE GENOMIC DNA]</scope>
    <source>
        <strain evidence="2 3">CGMCC 1.6762</strain>
    </source>
</reference>
<sequence length="89" mass="9850">MGISLVLAASLILNLGLLLIVVGQSRKIQVLRQQNKRVLPKESNDELAALAQEKLRTLGDIKTIKYLRLEKGLSMIDAKTLVDSLKDPK</sequence>
<evidence type="ECO:0008006" key="5">
    <source>
        <dbReference type="Google" id="ProtNLM"/>
    </source>
</evidence>
<keyword evidence="4" id="KW-1185">Reference proteome</keyword>
<evidence type="ECO:0000313" key="1">
    <source>
        <dbReference type="EMBL" id="RSK34398.1"/>
    </source>
</evidence>
<evidence type="ECO:0000313" key="3">
    <source>
        <dbReference type="Proteomes" id="UP000198823"/>
    </source>
</evidence>
<evidence type="ECO:0000313" key="2">
    <source>
        <dbReference type="EMBL" id="SDE68142.1"/>
    </source>
</evidence>
<name>A0A1G7EWX0_9BACL</name>
<proteinExistence type="predicted"/>
<dbReference type="STRING" id="426756.SAMN04488126_11557"/>
<evidence type="ECO:0000313" key="4">
    <source>
        <dbReference type="Proteomes" id="UP000272481"/>
    </source>
</evidence>
<organism evidence="2 3">
    <name type="scientific">Bhargavaea beijingensis</name>
    <dbReference type="NCBI Taxonomy" id="426756"/>
    <lineage>
        <taxon>Bacteria</taxon>
        <taxon>Bacillati</taxon>
        <taxon>Bacillota</taxon>
        <taxon>Bacilli</taxon>
        <taxon>Bacillales</taxon>
        <taxon>Caryophanaceae</taxon>
        <taxon>Bhargavaea</taxon>
    </lineage>
</organism>
<gene>
    <name evidence="1" type="ORF">EJA12_05560</name>
    <name evidence="2" type="ORF">SAMN04488126_11557</name>
</gene>
<dbReference type="RefSeq" id="WP_092097765.1">
    <property type="nucleotide sequence ID" value="NZ_FNAR01000015.1"/>
</dbReference>
<dbReference type="EMBL" id="RWGW01000007">
    <property type="protein sequence ID" value="RSK34398.1"/>
    <property type="molecule type" value="Genomic_DNA"/>
</dbReference>
<reference evidence="1 4" key="2">
    <citation type="submission" date="2018-12" db="EMBL/GenBank/DDBJ databases">
        <title>Comparitive functional genomics of dry heat resistant strains isolated from the viking spacecraft.</title>
        <authorList>
            <person name="Seuylemezian A."/>
            <person name="Vaishampayan P."/>
        </authorList>
    </citation>
    <scope>NUCLEOTIDE SEQUENCE [LARGE SCALE GENOMIC DNA]</scope>
    <source>
        <strain evidence="1 4">M6-11</strain>
    </source>
</reference>
<dbReference type="AlphaFoldDB" id="A0A1G7EWX0"/>
<accession>A0A1G7EWX0</accession>
<dbReference type="Proteomes" id="UP000198823">
    <property type="component" value="Unassembled WGS sequence"/>
</dbReference>
<dbReference type="Proteomes" id="UP000272481">
    <property type="component" value="Unassembled WGS sequence"/>
</dbReference>
<protein>
    <recommendedName>
        <fullName evidence="5">Ribosomal protein L7/L12 C-terminal domain-containing protein</fullName>
    </recommendedName>
</protein>
<dbReference type="EMBL" id="FNAR01000015">
    <property type="protein sequence ID" value="SDE68142.1"/>
    <property type="molecule type" value="Genomic_DNA"/>
</dbReference>